<dbReference type="OrthoDB" id="1417142at2"/>
<dbReference type="SUPFAM" id="SSF53335">
    <property type="entry name" value="S-adenosyl-L-methionine-dependent methyltransferases"/>
    <property type="match status" value="1"/>
</dbReference>
<reference evidence="2 3" key="1">
    <citation type="submission" date="2018-03" db="EMBL/GenBank/DDBJ databases">
        <title>Genomic Encyclopedia of Type Strains, Phase III (KMG-III): the genomes of soil and plant-associated and newly described type strains.</title>
        <authorList>
            <person name="Whitman W."/>
        </authorList>
    </citation>
    <scope>NUCLEOTIDE SEQUENCE [LARGE SCALE GENOMIC DNA]</scope>
    <source>
        <strain evidence="2 3">CGMCC 1.9313</strain>
    </source>
</reference>
<proteinExistence type="predicted"/>
<dbReference type="AlphaFoldDB" id="A0A2T0UBH4"/>
<keyword evidence="2" id="KW-0808">Transferase</keyword>
<evidence type="ECO:0000259" key="1">
    <source>
        <dbReference type="Pfam" id="PF13649"/>
    </source>
</evidence>
<keyword evidence="3" id="KW-1185">Reference proteome</keyword>
<gene>
    <name evidence="2" type="ORF">B0I27_101232</name>
</gene>
<evidence type="ECO:0000313" key="3">
    <source>
        <dbReference type="Proteomes" id="UP000238034"/>
    </source>
</evidence>
<dbReference type="Gene3D" id="3.40.50.150">
    <property type="entry name" value="Vaccinia Virus protein VP39"/>
    <property type="match status" value="1"/>
</dbReference>
<keyword evidence="2" id="KW-0489">Methyltransferase</keyword>
<organism evidence="2 3">
    <name type="scientific">Arcticibacter pallidicorallinus</name>
    <dbReference type="NCBI Taxonomy" id="1259464"/>
    <lineage>
        <taxon>Bacteria</taxon>
        <taxon>Pseudomonadati</taxon>
        <taxon>Bacteroidota</taxon>
        <taxon>Sphingobacteriia</taxon>
        <taxon>Sphingobacteriales</taxon>
        <taxon>Sphingobacteriaceae</taxon>
        <taxon>Arcticibacter</taxon>
    </lineage>
</organism>
<evidence type="ECO:0000313" key="2">
    <source>
        <dbReference type="EMBL" id="PRY55263.1"/>
    </source>
</evidence>
<dbReference type="InterPro" id="IPR029063">
    <property type="entry name" value="SAM-dependent_MTases_sf"/>
</dbReference>
<dbReference type="CDD" id="cd02440">
    <property type="entry name" value="AdoMet_MTases"/>
    <property type="match status" value="1"/>
</dbReference>
<comment type="caution">
    <text evidence="2">The sequence shown here is derived from an EMBL/GenBank/DDBJ whole genome shotgun (WGS) entry which is preliminary data.</text>
</comment>
<dbReference type="InterPro" id="IPR041698">
    <property type="entry name" value="Methyltransf_25"/>
</dbReference>
<dbReference type="EMBL" id="PVTH01000001">
    <property type="protein sequence ID" value="PRY55263.1"/>
    <property type="molecule type" value="Genomic_DNA"/>
</dbReference>
<accession>A0A2T0UBH4</accession>
<dbReference type="GO" id="GO:0032259">
    <property type="term" value="P:methylation"/>
    <property type="evidence" value="ECO:0007669"/>
    <property type="project" value="UniProtKB-KW"/>
</dbReference>
<name>A0A2T0UBH4_9SPHI</name>
<sequence>MTADKKELMQQIVGWDVENWSKAVDYWEKNAAVKGRELECLELGSAMGGMSLWLALNQNKVLCTDLNGPEPWAHELHRKYDCHTRVSYEALNAMNIPYENAFDLVLFKSIMGGICADDDSKKRLIDQMHKALKPGGTLLFAENLEATALHQAARKRFGTKGWNYLRLSEMDQVFASFRSVQYSTAGFLGCFGRTERQRALLGKADALLDKLIPATSKYIVFGIAVK</sequence>
<dbReference type="GO" id="GO:0008168">
    <property type="term" value="F:methyltransferase activity"/>
    <property type="evidence" value="ECO:0007669"/>
    <property type="project" value="UniProtKB-KW"/>
</dbReference>
<protein>
    <submittedName>
        <fullName evidence="2">Methyltransferase family protein</fullName>
    </submittedName>
</protein>
<dbReference type="Proteomes" id="UP000238034">
    <property type="component" value="Unassembled WGS sequence"/>
</dbReference>
<dbReference type="RefSeq" id="WP_106290543.1">
    <property type="nucleotide sequence ID" value="NZ_PVTH01000001.1"/>
</dbReference>
<feature type="domain" description="Methyltransferase" evidence="1">
    <location>
        <begin position="41"/>
        <end position="136"/>
    </location>
</feature>
<dbReference type="Pfam" id="PF13649">
    <property type="entry name" value="Methyltransf_25"/>
    <property type="match status" value="1"/>
</dbReference>